<name>J3L052_ORYBR</name>
<evidence type="ECO:0000256" key="1">
    <source>
        <dbReference type="SAM" id="MobiDB-lite"/>
    </source>
</evidence>
<feature type="region of interest" description="Disordered" evidence="1">
    <location>
        <begin position="68"/>
        <end position="97"/>
    </location>
</feature>
<reference evidence="2" key="2">
    <citation type="submission" date="2013-04" db="UniProtKB">
        <authorList>
            <consortium name="EnsemblPlants"/>
        </authorList>
    </citation>
    <scope>IDENTIFICATION</scope>
</reference>
<evidence type="ECO:0000313" key="2">
    <source>
        <dbReference type="EnsemblPlants" id="OB01G26080.1"/>
    </source>
</evidence>
<reference evidence="2" key="1">
    <citation type="journal article" date="2013" name="Nat. Commun.">
        <title>Whole-genome sequencing of Oryza brachyantha reveals mechanisms underlying Oryza genome evolution.</title>
        <authorList>
            <person name="Chen J."/>
            <person name="Huang Q."/>
            <person name="Gao D."/>
            <person name="Wang J."/>
            <person name="Lang Y."/>
            <person name="Liu T."/>
            <person name="Li B."/>
            <person name="Bai Z."/>
            <person name="Luis Goicoechea J."/>
            <person name="Liang C."/>
            <person name="Chen C."/>
            <person name="Zhang W."/>
            <person name="Sun S."/>
            <person name="Liao Y."/>
            <person name="Zhang X."/>
            <person name="Yang L."/>
            <person name="Song C."/>
            <person name="Wang M."/>
            <person name="Shi J."/>
            <person name="Liu G."/>
            <person name="Liu J."/>
            <person name="Zhou H."/>
            <person name="Zhou W."/>
            <person name="Yu Q."/>
            <person name="An N."/>
            <person name="Chen Y."/>
            <person name="Cai Q."/>
            <person name="Wang B."/>
            <person name="Liu B."/>
            <person name="Min J."/>
            <person name="Huang Y."/>
            <person name="Wu H."/>
            <person name="Li Z."/>
            <person name="Zhang Y."/>
            <person name="Yin Y."/>
            <person name="Song W."/>
            <person name="Jiang J."/>
            <person name="Jackson S.A."/>
            <person name="Wing R.A."/>
            <person name="Wang J."/>
            <person name="Chen M."/>
        </authorList>
    </citation>
    <scope>NUCLEOTIDE SEQUENCE [LARGE SCALE GENOMIC DNA]</scope>
    <source>
        <strain evidence="2">cv. IRGC 101232</strain>
    </source>
</reference>
<keyword evidence="3" id="KW-1185">Reference proteome</keyword>
<feature type="region of interest" description="Disordered" evidence="1">
    <location>
        <begin position="1"/>
        <end position="45"/>
    </location>
</feature>
<dbReference type="Gramene" id="OB01G26080.1">
    <property type="protein sequence ID" value="OB01G26080.1"/>
    <property type="gene ID" value="OB01G26080"/>
</dbReference>
<feature type="compositionally biased region" description="Basic residues" evidence="1">
    <location>
        <begin position="86"/>
        <end position="97"/>
    </location>
</feature>
<accession>J3L052</accession>
<dbReference type="HOGENOM" id="CLU_2350099_0_0_1"/>
<sequence length="97" mass="10026">MAGLAPISSTSLLRGPSPSCAARPAPSLPSAAPTPSPLSDAGPLSSLPCDTAGVVSLVHRDVITARRGLRRLSCSVPRHQPVSVKGRNKRPSRMSHL</sequence>
<proteinExistence type="predicted"/>
<dbReference type="EnsemblPlants" id="OB01G26080.1">
    <property type="protein sequence ID" value="OB01G26080.1"/>
    <property type="gene ID" value="OB01G26080"/>
</dbReference>
<evidence type="ECO:0000313" key="3">
    <source>
        <dbReference type="Proteomes" id="UP000006038"/>
    </source>
</evidence>
<feature type="compositionally biased region" description="Low complexity" evidence="1">
    <location>
        <begin position="16"/>
        <end position="41"/>
    </location>
</feature>
<protein>
    <submittedName>
        <fullName evidence="2">Uncharacterized protein</fullName>
    </submittedName>
</protein>
<dbReference type="AlphaFoldDB" id="J3L052"/>
<organism evidence="2">
    <name type="scientific">Oryza brachyantha</name>
    <name type="common">malo sina</name>
    <dbReference type="NCBI Taxonomy" id="4533"/>
    <lineage>
        <taxon>Eukaryota</taxon>
        <taxon>Viridiplantae</taxon>
        <taxon>Streptophyta</taxon>
        <taxon>Embryophyta</taxon>
        <taxon>Tracheophyta</taxon>
        <taxon>Spermatophyta</taxon>
        <taxon>Magnoliopsida</taxon>
        <taxon>Liliopsida</taxon>
        <taxon>Poales</taxon>
        <taxon>Poaceae</taxon>
        <taxon>BOP clade</taxon>
        <taxon>Oryzoideae</taxon>
        <taxon>Oryzeae</taxon>
        <taxon>Oryzinae</taxon>
        <taxon>Oryza</taxon>
    </lineage>
</organism>
<dbReference type="Proteomes" id="UP000006038">
    <property type="component" value="Chromosome 1"/>
</dbReference>